<evidence type="ECO:0000256" key="1">
    <source>
        <dbReference type="SAM" id="Phobius"/>
    </source>
</evidence>
<evidence type="ECO:0000313" key="4">
    <source>
        <dbReference type="Proteomes" id="UP000036243"/>
    </source>
</evidence>
<protein>
    <recommendedName>
        <fullName evidence="6">Group-specific protein</fullName>
    </recommendedName>
</protein>
<feature type="transmembrane region" description="Helical" evidence="1">
    <location>
        <begin position="39"/>
        <end position="56"/>
    </location>
</feature>
<name>A0A0G8DUC4_BACCE</name>
<organism evidence="3 5">
    <name type="scientific">Bacillus cereus</name>
    <dbReference type="NCBI Taxonomy" id="1396"/>
    <lineage>
        <taxon>Bacteria</taxon>
        <taxon>Bacillati</taxon>
        <taxon>Bacillota</taxon>
        <taxon>Bacilli</taxon>
        <taxon>Bacillales</taxon>
        <taxon>Bacillaceae</taxon>
        <taxon>Bacillus</taxon>
        <taxon>Bacillus cereus group</taxon>
    </lineage>
</organism>
<reference evidence="2 4" key="1">
    <citation type="submission" date="2015-02" db="EMBL/GenBank/DDBJ databases">
        <title>Evolution of B. cereus sensu lato: Distribution, horizontal transfer and duplication of chromosomal virulence genes.</title>
        <authorList>
            <person name="Boehm M.-E."/>
            <person name="Huptas C."/>
            <person name="Krey V.M."/>
            <person name="Scherer S."/>
        </authorList>
    </citation>
    <scope>NUCLEOTIDE SEQUENCE [LARGE SCALE GENOMIC DNA]</scope>
    <source>
        <strain evidence="2 4">#17</strain>
    </source>
</reference>
<dbReference type="PATRIC" id="fig|1396.432.peg.4355"/>
<dbReference type="AlphaFoldDB" id="A0A0G8DUC4"/>
<keyword evidence="1" id="KW-0812">Transmembrane</keyword>
<gene>
    <name evidence="3" type="ORF">AT274_29390</name>
    <name evidence="2" type="ORF">TQ94_27900</name>
</gene>
<evidence type="ECO:0000313" key="2">
    <source>
        <dbReference type="EMBL" id="KMP13424.1"/>
    </source>
</evidence>
<sequence>MMKGNLTYYFILNPLIIFLVYALSPILFHKEKYINMKDALGILVVYYVLISGYYFMDVVSERMKKNSKDKQ</sequence>
<dbReference type="Proteomes" id="UP000075591">
    <property type="component" value="Unassembled WGS sequence"/>
</dbReference>
<evidence type="ECO:0000313" key="3">
    <source>
        <dbReference type="EMBL" id="KXY00998.1"/>
    </source>
</evidence>
<keyword evidence="1" id="KW-0472">Membrane</keyword>
<comment type="caution">
    <text evidence="3">The sequence shown here is derived from an EMBL/GenBank/DDBJ whole genome shotgun (WGS) entry which is preliminary data.</text>
</comment>
<dbReference type="EMBL" id="JYFW01000040">
    <property type="protein sequence ID" value="KMP13424.1"/>
    <property type="molecule type" value="Genomic_DNA"/>
</dbReference>
<dbReference type="EMBL" id="LOMT01000035">
    <property type="protein sequence ID" value="KXY00998.1"/>
    <property type="molecule type" value="Genomic_DNA"/>
</dbReference>
<keyword evidence="1" id="KW-1133">Transmembrane helix</keyword>
<feature type="transmembrane region" description="Helical" evidence="1">
    <location>
        <begin position="6"/>
        <end position="27"/>
    </location>
</feature>
<dbReference type="RefSeq" id="WP_001988614.1">
    <property type="nucleotide sequence ID" value="NZ_AP022857.1"/>
</dbReference>
<dbReference type="Proteomes" id="UP000036243">
    <property type="component" value="Unassembled WGS sequence"/>
</dbReference>
<reference evidence="3 5" key="2">
    <citation type="submission" date="2015-12" db="EMBL/GenBank/DDBJ databases">
        <title>Bacillus cereus Group isolate.</title>
        <authorList>
            <person name="Kovac J."/>
        </authorList>
    </citation>
    <scope>NUCLEOTIDE SEQUENCE [LARGE SCALE GENOMIC DNA]</scope>
    <source>
        <strain evidence="3 5">FSL W8-0275</strain>
    </source>
</reference>
<evidence type="ECO:0008006" key="6">
    <source>
        <dbReference type="Google" id="ProtNLM"/>
    </source>
</evidence>
<evidence type="ECO:0000313" key="5">
    <source>
        <dbReference type="Proteomes" id="UP000075591"/>
    </source>
</evidence>
<proteinExistence type="predicted"/>
<accession>A0A0G8DUC4</accession>